<evidence type="ECO:0000256" key="1">
    <source>
        <dbReference type="SAM" id="MobiDB-lite"/>
    </source>
</evidence>
<feature type="region of interest" description="Disordered" evidence="1">
    <location>
        <begin position="112"/>
        <end position="132"/>
    </location>
</feature>
<name>A0A919AUV7_9PROT</name>
<sequence length="132" mass="14953">MATLLDKIFGSPVFTWWNSATFGTRLFTSRKGVKVGEDKEGNIYYKEKNGPRRWVIYKNGPVEASRVPAEWHGWLHYTVDVPPSEQPPVVKDWEKDHLPNLTGTMAAYAPAGSKRIQGDRAATTSDYEAWKP</sequence>
<dbReference type="EMBL" id="BNCI01000002">
    <property type="protein sequence ID" value="GHF27360.1"/>
    <property type="molecule type" value="Genomic_DNA"/>
</dbReference>
<dbReference type="RefSeq" id="WP_191253098.1">
    <property type="nucleotide sequence ID" value="NZ_BNCI01000002.1"/>
</dbReference>
<dbReference type="GO" id="GO:0045271">
    <property type="term" value="C:respiratory chain complex I"/>
    <property type="evidence" value="ECO:0007669"/>
    <property type="project" value="InterPro"/>
</dbReference>
<dbReference type="AlphaFoldDB" id="A0A919AUV7"/>
<dbReference type="PANTHER" id="PTHR12910:SF2">
    <property type="entry name" value="NADH DEHYDROGENASE [UBIQUINONE] 1 ALPHA SUBCOMPLEX SUBUNIT 12"/>
    <property type="match status" value="1"/>
</dbReference>
<reference evidence="2" key="2">
    <citation type="submission" date="2020-09" db="EMBL/GenBank/DDBJ databases">
        <authorList>
            <person name="Sun Q."/>
            <person name="Kim S."/>
        </authorList>
    </citation>
    <scope>NUCLEOTIDE SEQUENCE</scope>
    <source>
        <strain evidence="2">KCTC 42590</strain>
    </source>
</reference>
<dbReference type="Pfam" id="PF05071">
    <property type="entry name" value="NDUFA12"/>
    <property type="match status" value="1"/>
</dbReference>
<dbReference type="NCBIfam" id="NF006040">
    <property type="entry name" value="PRK08183.1"/>
    <property type="match status" value="1"/>
</dbReference>
<reference evidence="2" key="1">
    <citation type="journal article" date="2014" name="Int. J. Syst. Evol. Microbiol.">
        <title>Complete genome sequence of Corynebacterium casei LMG S-19264T (=DSM 44701T), isolated from a smear-ripened cheese.</title>
        <authorList>
            <consortium name="US DOE Joint Genome Institute (JGI-PGF)"/>
            <person name="Walter F."/>
            <person name="Albersmeier A."/>
            <person name="Kalinowski J."/>
            <person name="Ruckert C."/>
        </authorList>
    </citation>
    <scope>NUCLEOTIDE SEQUENCE</scope>
    <source>
        <strain evidence="2">KCTC 42590</strain>
    </source>
</reference>
<dbReference type="PANTHER" id="PTHR12910">
    <property type="entry name" value="NADH-UBIQUINONE OXIDOREDUCTASE SUBUNIT B17.2"/>
    <property type="match status" value="1"/>
</dbReference>
<evidence type="ECO:0000313" key="2">
    <source>
        <dbReference type="EMBL" id="GHF27360.1"/>
    </source>
</evidence>
<dbReference type="Proteomes" id="UP000630923">
    <property type="component" value="Unassembled WGS sequence"/>
</dbReference>
<dbReference type="GO" id="GO:0006979">
    <property type="term" value="P:response to oxidative stress"/>
    <property type="evidence" value="ECO:0007669"/>
    <property type="project" value="TreeGrafter"/>
</dbReference>
<gene>
    <name evidence="2" type="ORF">GCM10017044_23010</name>
</gene>
<dbReference type="InterPro" id="IPR007763">
    <property type="entry name" value="NDUFA12"/>
</dbReference>
<proteinExistence type="predicted"/>
<comment type="caution">
    <text evidence="2">The sequence shown here is derived from an EMBL/GenBank/DDBJ whole genome shotgun (WGS) entry which is preliminary data.</text>
</comment>
<accession>A0A919AUV7</accession>
<keyword evidence="3" id="KW-1185">Reference proteome</keyword>
<evidence type="ECO:0000313" key="3">
    <source>
        <dbReference type="Proteomes" id="UP000630923"/>
    </source>
</evidence>
<organism evidence="2 3">
    <name type="scientific">Kordiimonas sediminis</name>
    <dbReference type="NCBI Taxonomy" id="1735581"/>
    <lineage>
        <taxon>Bacteria</taxon>
        <taxon>Pseudomonadati</taxon>
        <taxon>Pseudomonadota</taxon>
        <taxon>Alphaproteobacteria</taxon>
        <taxon>Kordiimonadales</taxon>
        <taxon>Kordiimonadaceae</taxon>
        <taxon>Kordiimonas</taxon>
    </lineage>
</organism>
<protein>
    <submittedName>
        <fullName evidence="2">NADH:ubiquinone oxidoreductase subunit NDUFA12</fullName>
    </submittedName>
</protein>